<evidence type="ECO:0000313" key="1">
    <source>
        <dbReference type="EMBL" id="CAJ1968485.1"/>
    </source>
</evidence>
<organism evidence="1 2">
    <name type="scientific">Cylindrotheca closterium</name>
    <dbReference type="NCBI Taxonomy" id="2856"/>
    <lineage>
        <taxon>Eukaryota</taxon>
        <taxon>Sar</taxon>
        <taxon>Stramenopiles</taxon>
        <taxon>Ochrophyta</taxon>
        <taxon>Bacillariophyta</taxon>
        <taxon>Bacillariophyceae</taxon>
        <taxon>Bacillariophycidae</taxon>
        <taxon>Bacillariales</taxon>
        <taxon>Bacillariaceae</taxon>
        <taxon>Cylindrotheca</taxon>
    </lineage>
</organism>
<protein>
    <submittedName>
        <fullName evidence="1">Uncharacterized protein</fullName>
    </submittedName>
</protein>
<dbReference type="AlphaFoldDB" id="A0AAD2GB69"/>
<reference evidence="1" key="1">
    <citation type="submission" date="2023-08" db="EMBL/GenBank/DDBJ databases">
        <authorList>
            <person name="Audoor S."/>
            <person name="Bilcke G."/>
        </authorList>
    </citation>
    <scope>NUCLEOTIDE SEQUENCE</scope>
</reference>
<evidence type="ECO:0000313" key="2">
    <source>
        <dbReference type="Proteomes" id="UP001295423"/>
    </source>
</evidence>
<proteinExistence type="predicted"/>
<sequence>MQEGNLLVSGMPVCGTLVILVSNQCLGFWSTGNVRIDATRRGNKPAIFPENLGALLLNERYCLYFDKVGNIIKGREEHYKAFKWFIANVLLSINHELTGRNSKQVYALGHQDFITQRYSPSDEAFALMLIANYEKRWRALVVDPTTDKKRLAGDEKYATRFSSSRRGYTKLPWGKEVVEILTQLEQKIELLRKVERTGTKLEGQVLADFEETKSLRSRRKKQLVYKHRPVVGGKLGRKMAERKRRLEQLMILS</sequence>
<comment type="caution">
    <text evidence="1">The sequence shown here is derived from an EMBL/GenBank/DDBJ whole genome shotgun (WGS) entry which is preliminary data.</text>
</comment>
<keyword evidence="2" id="KW-1185">Reference proteome</keyword>
<gene>
    <name evidence="1" type="ORF">CYCCA115_LOCUS23261</name>
</gene>
<name>A0AAD2GB69_9STRA</name>
<dbReference type="EMBL" id="CAKOGP040002386">
    <property type="protein sequence ID" value="CAJ1968485.1"/>
    <property type="molecule type" value="Genomic_DNA"/>
</dbReference>
<accession>A0AAD2GB69</accession>
<dbReference type="Proteomes" id="UP001295423">
    <property type="component" value="Unassembled WGS sequence"/>
</dbReference>